<comment type="caution">
    <text evidence="2">The sequence shown here is derived from an EMBL/GenBank/DDBJ whole genome shotgun (WGS) entry which is preliminary data.</text>
</comment>
<organism evidence="2 3">
    <name type="scientific">Blomia tropicalis</name>
    <name type="common">Mite</name>
    <dbReference type="NCBI Taxonomy" id="40697"/>
    <lineage>
        <taxon>Eukaryota</taxon>
        <taxon>Metazoa</taxon>
        <taxon>Ecdysozoa</taxon>
        <taxon>Arthropoda</taxon>
        <taxon>Chelicerata</taxon>
        <taxon>Arachnida</taxon>
        <taxon>Acari</taxon>
        <taxon>Acariformes</taxon>
        <taxon>Sarcoptiformes</taxon>
        <taxon>Astigmata</taxon>
        <taxon>Glycyphagoidea</taxon>
        <taxon>Echimyopodidae</taxon>
        <taxon>Blomia</taxon>
    </lineage>
</organism>
<dbReference type="Proteomes" id="UP001142055">
    <property type="component" value="Chromosome 1"/>
</dbReference>
<proteinExistence type="predicted"/>
<feature type="region of interest" description="Disordered" evidence="1">
    <location>
        <begin position="25"/>
        <end position="59"/>
    </location>
</feature>
<reference evidence="2" key="1">
    <citation type="submission" date="2022-12" db="EMBL/GenBank/DDBJ databases">
        <title>Genome assemblies of Blomia tropicalis.</title>
        <authorList>
            <person name="Cui Y."/>
        </authorList>
    </citation>
    <scope>NUCLEOTIDE SEQUENCE</scope>
    <source>
        <tissue evidence="2">Adult mites</tissue>
    </source>
</reference>
<name>A0A9Q0MH57_BLOTA</name>
<keyword evidence="3" id="KW-1185">Reference proteome</keyword>
<evidence type="ECO:0000313" key="2">
    <source>
        <dbReference type="EMBL" id="KAJ6225622.1"/>
    </source>
</evidence>
<evidence type="ECO:0000256" key="1">
    <source>
        <dbReference type="SAM" id="MobiDB-lite"/>
    </source>
</evidence>
<dbReference type="AlphaFoldDB" id="A0A9Q0MH57"/>
<evidence type="ECO:0000313" key="3">
    <source>
        <dbReference type="Proteomes" id="UP001142055"/>
    </source>
</evidence>
<sequence>MQSTDTSQNSPTPDGWKMMVAREIKPKTKRLSKKCPQGDDDNNNDCANKVDDNSSVNLSVRSRISQGEISRHTNNSARSWFKLDVSHQELRKHVDLYFKETMANNGSRQWFNKILANMWKGDTAQGPTRSDKRGKVFTIT</sequence>
<protein>
    <submittedName>
        <fullName evidence="2">Uncharacterized protein</fullName>
    </submittedName>
</protein>
<accession>A0A9Q0MH57</accession>
<gene>
    <name evidence="2" type="ORF">RDWZM_004167</name>
</gene>
<dbReference type="EMBL" id="JAPWDV010000001">
    <property type="protein sequence ID" value="KAJ6225622.1"/>
    <property type="molecule type" value="Genomic_DNA"/>
</dbReference>